<dbReference type="EMBL" id="BART01025973">
    <property type="protein sequence ID" value="GAG91595.1"/>
    <property type="molecule type" value="Genomic_DNA"/>
</dbReference>
<proteinExistence type="predicted"/>
<dbReference type="AlphaFoldDB" id="X1B922"/>
<protein>
    <submittedName>
        <fullName evidence="1">Uncharacterized protein</fullName>
    </submittedName>
</protein>
<accession>X1B922</accession>
<gene>
    <name evidence="1" type="ORF">S01H4_46474</name>
</gene>
<evidence type="ECO:0000313" key="1">
    <source>
        <dbReference type="EMBL" id="GAG91595.1"/>
    </source>
</evidence>
<feature type="non-terminal residue" evidence="1">
    <location>
        <position position="139"/>
    </location>
</feature>
<organism evidence="1">
    <name type="scientific">marine sediment metagenome</name>
    <dbReference type="NCBI Taxonomy" id="412755"/>
    <lineage>
        <taxon>unclassified sequences</taxon>
        <taxon>metagenomes</taxon>
        <taxon>ecological metagenomes</taxon>
    </lineage>
</organism>
<name>X1B922_9ZZZZ</name>
<reference evidence="1" key="1">
    <citation type="journal article" date="2014" name="Front. Microbiol.">
        <title>High frequency of phylogenetically diverse reductive dehalogenase-homologous genes in deep subseafloor sedimentary metagenomes.</title>
        <authorList>
            <person name="Kawai M."/>
            <person name="Futagami T."/>
            <person name="Toyoda A."/>
            <person name="Takaki Y."/>
            <person name="Nishi S."/>
            <person name="Hori S."/>
            <person name="Arai W."/>
            <person name="Tsubouchi T."/>
            <person name="Morono Y."/>
            <person name="Uchiyama I."/>
            <person name="Ito T."/>
            <person name="Fujiyama A."/>
            <person name="Inagaki F."/>
            <person name="Takami H."/>
        </authorList>
    </citation>
    <scope>NUCLEOTIDE SEQUENCE</scope>
    <source>
        <strain evidence="1">Expedition CK06-06</strain>
    </source>
</reference>
<sequence>MLINTDDIINPVQIKNKYAIFSTYKNDVIFHRENINTPIFCGGIIKSVSQNVYNFKINEKIGYISCKQNLDLTLSANQIVKITINNNEKLIAVLPYASYAMKILRHVNPGLNQSIAIVGINFFSILLERLIKLSGANVF</sequence>
<comment type="caution">
    <text evidence="1">The sequence shown here is derived from an EMBL/GenBank/DDBJ whole genome shotgun (WGS) entry which is preliminary data.</text>
</comment>